<protein>
    <submittedName>
        <fullName evidence="4">PPE family protein</fullName>
    </submittedName>
</protein>
<organism evidence="4 5">
    <name type="scientific">Mycobacterium vicinigordonae</name>
    <dbReference type="NCBI Taxonomy" id="1719132"/>
    <lineage>
        <taxon>Bacteria</taxon>
        <taxon>Bacillati</taxon>
        <taxon>Actinomycetota</taxon>
        <taxon>Actinomycetes</taxon>
        <taxon>Mycobacteriales</taxon>
        <taxon>Mycobacteriaceae</taxon>
        <taxon>Mycobacterium</taxon>
    </lineage>
</organism>
<sequence>MFDFGALPPEINSTRIYAGPGSYPMLAAAAAWDALAAQLELFGTGYCAAIATLQGQSWSGAASAAMAAAVAPYLAWVATTAQQAEHSANQARAAATAFEAAFAATVPPTEVAANRALLAALVATNFFGQNTAAIAAVEAAYAEMWAQDAAAMYNYAASSSTAVVLTPFSEPPQTAGNSQVATSQLISALPQHLETLATEGAAPSATSTPALTIVSELNTLTGPLTLAYQMPYTTFSGGSFFNGLTQSKIQASTFGGIEQAETEIAHDVEGEAAATAGVPTPVAAGLGQGKAIGDLTVPQGWAGIGATTPGAEPAIGSSAPQSRLLPPWAGHPGARSWADVTGVGRLADGGERRGANTAFRMRDRRYRIPRPALGG</sequence>
<dbReference type="PANTHER" id="PTHR46766">
    <property type="entry name" value="GLUTAMINE-RICH PROTEIN 2"/>
    <property type="match status" value="1"/>
</dbReference>
<dbReference type="Pfam" id="PF00823">
    <property type="entry name" value="PPE"/>
    <property type="match status" value="1"/>
</dbReference>
<evidence type="ECO:0000313" key="4">
    <source>
        <dbReference type="EMBL" id="QLL09681.1"/>
    </source>
</evidence>
<accession>A0A7D6E4T8</accession>
<dbReference type="FunFam" id="1.20.1260.20:FF:000001">
    <property type="entry name" value="PPE family protein PPE41"/>
    <property type="match status" value="1"/>
</dbReference>
<dbReference type="KEGG" id="mgor:H0P51_12910"/>
<name>A0A7D6E4T8_9MYCO</name>
<proteinExistence type="inferred from homology"/>
<comment type="similarity">
    <text evidence="1">Belongs to the mycobacterial PPE family.</text>
</comment>
<dbReference type="Proteomes" id="UP000510682">
    <property type="component" value="Chromosome"/>
</dbReference>
<dbReference type="InterPro" id="IPR000030">
    <property type="entry name" value="PPE_dom"/>
</dbReference>
<reference evidence="4" key="2">
    <citation type="submission" date="2020-07" db="EMBL/GenBank/DDBJ databases">
        <authorList>
            <person name="Yu X."/>
        </authorList>
    </citation>
    <scope>NUCLEOTIDE SEQUENCE [LARGE SCALE GENOMIC DNA]</scope>
    <source>
        <strain evidence="4">24T</strain>
    </source>
</reference>
<dbReference type="GO" id="GO:0052572">
    <property type="term" value="P:response to host immune response"/>
    <property type="evidence" value="ECO:0007669"/>
    <property type="project" value="TreeGrafter"/>
</dbReference>
<dbReference type="RefSeq" id="WP_180918427.1">
    <property type="nucleotide sequence ID" value="NZ_CP059165.1"/>
</dbReference>
<dbReference type="Pfam" id="PF12484">
    <property type="entry name" value="PPE-SVP"/>
    <property type="match status" value="1"/>
</dbReference>
<dbReference type="EMBL" id="CP059165">
    <property type="protein sequence ID" value="QLL09681.1"/>
    <property type="molecule type" value="Genomic_DNA"/>
</dbReference>
<dbReference type="PANTHER" id="PTHR46766:SF1">
    <property type="entry name" value="GLUTAMINE-RICH PROTEIN 2"/>
    <property type="match status" value="1"/>
</dbReference>
<feature type="domain" description="PPE family C-terminal" evidence="3">
    <location>
        <begin position="283"/>
        <end position="371"/>
    </location>
</feature>
<dbReference type="Gene3D" id="1.20.1260.20">
    <property type="entry name" value="PPE superfamily"/>
    <property type="match status" value="1"/>
</dbReference>
<reference evidence="4" key="1">
    <citation type="submission" date="2020-07" db="EMBL/GenBank/DDBJ databases">
        <title>Description of Mycobacterium gordonae subsp. intergordonae subsp.nov. and Mycobacterium gordonae subsp. gordonae subsp. nov.</title>
        <authorList>
            <person name="Huang H."/>
        </authorList>
    </citation>
    <scope>NUCLEOTIDE SEQUENCE [LARGE SCALE GENOMIC DNA]</scope>
    <source>
        <strain evidence="4">24T</strain>
    </source>
</reference>
<evidence type="ECO:0000259" key="2">
    <source>
        <dbReference type="Pfam" id="PF00823"/>
    </source>
</evidence>
<keyword evidence="5" id="KW-1185">Reference proteome</keyword>
<dbReference type="InterPro" id="IPR038332">
    <property type="entry name" value="PPE_sf"/>
</dbReference>
<evidence type="ECO:0000313" key="5">
    <source>
        <dbReference type="Proteomes" id="UP000510682"/>
    </source>
</evidence>
<feature type="domain" description="PPE" evidence="2">
    <location>
        <begin position="3"/>
        <end position="163"/>
    </location>
</feature>
<gene>
    <name evidence="4" type="ORF">H0P51_12910</name>
</gene>
<evidence type="ECO:0000259" key="3">
    <source>
        <dbReference type="Pfam" id="PF12484"/>
    </source>
</evidence>
<dbReference type="InterPro" id="IPR022171">
    <property type="entry name" value="PPE_C"/>
</dbReference>
<evidence type="ECO:0000256" key="1">
    <source>
        <dbReference type="ARBA" id="ARBA00010652"/>
    </source>
</evidence>
<dbReference type="AlphaFoldDB" id="A0A7D6E4T8"/>
<dbReference type="SUPFAM" id="SSF140459">
    <property type="entry name" value="PE/PPE dimer-like"/>
    <property type="match status" value="1"/>
</dbReference>